<keyword evidence="6 7" id="KW-0472">Membrane</keyword>
<feature type="transmembrane region" description="Helical" evidence="7">
    <location>
        <begin position="231"/>
        <end position="256"/>
    </location>
</feature>
<feature type="transmembrane region" description="Helical" evidence="7">
    <location>
        <begin position="101"/>
        <end position="121"/>
    </location>
</feature>
<dbReference type="PANTHER" id="PTHR30151:SF20">
    <property type="entry name" value="ABC TRANSPORTER PERMEASE PROTEIN HI_0355-RELATED"/>
    <property type="match status" value="1"/>
</dbReference>
<evidence type="ECO:0000256" key="3">
    <source>
        <dbReference type="ARBA" id="ARBA00022475"/>
    </source>
</evidence>
<feature type="domain" description="ABC transmembrane type-1" evidence="8">
    <location>
        <begin position="59"/>
        <end position="257"/>
    </location>
</feature>
<feature type="transmembrane region" description="Helical" evidence="7">
    <location>
        <begin position="74"/>
        <end position="94"/>
    </location>
</feature>
<comment type="subcellular location">
    <subcellularLocation>
        <location evidence="1 7">Cell membrane</location>
        <topology evidence="1 7">Multi-pass membrane protein</topology>
    </subcellularLocation>
</comment>
<keyword evidence="5 7" id="KW-1133">Transmembrane helix</keyword>
<dbReference type="InterPro" id="IPR035906">
    <property type="entry name" value="MetI-like_sf"/>
</dbReference>
<evidence type="ECO:0000259" key="8">
    <source>
        <dbReference type="PROSITE" id="PS50928"/>
    </source>
</evidence>
<dbReference type="SUPFAM" id="SSF161098">
    <property type="entry name" value="MetI-like"/>
    <property type="match status" value="1"/>
</dbReference>
<gene>
    <name evidence="9" type="ORF">SAMN04488570_2597</name>
</gene>
<keyword evidence="2 7" id="KW-0813">Transport</keyword>
<evidence type="ECO:0000313" key="10">
    <source>
        <dbReference type="Proteomes" id="UP000198859"/>
    </source>
</evidence>
<feature type="transmembrane region" description="Helical" evidence="7">
    <location>
        <begin position="12"/>
        <end position="30"/>
    </location>
</feature>
<evidence type="ECO:0000256" key="6">
    <source>
        <dbReference type="ARBA" id="ARBA00023136"/>
    </source>
</evidence>
<dbReference type="InterPro" id="IPR000515">
    <property type="entry name" value="MetI-like"/>
</dbReference>
<evidence type="ECO:0000313" key="9">
    <source>
        <dbReference type="EMBL" id="SDS74815.1"/>
    </source>
</evidence>
<dbReference type="GO" id="GO:0055085">
    <property type="term" value="P:transmembrane transport"/>
    <property type="evidence" value="ECO:0007669"/>
    <property type="project" value="InterPro"/>
</dbReference>
<sequence length="265" mass="27181">MSGLLPGRDTLRSLGTSLAGLVALVALWWLGTLTVLSGLRIPSPGAVVGSAVDDGWSFYALHFSMTLQEAAVGFAYGTIAAVVLSSVVLLLPVLEPVIMQVAVISYCIPLVAIAPVLFIVIGNPDEGTRSGTATALAAMSVFFTTVVGTVLGLRSADRASLDVVQVYGGGRLRQLVTVQLVAALPAILAALRIAAPAAFLGAILGEYVGGVERGVALILKIAQQNVDVERAWAVGIGCAVVAGVAFAFFGLLARLVTPWSRGAVS</sequence>
<evidence type="ECO:0000256" key="5">
    <source>
        <dbReference type="ARBA" id="ARBA00022989"/>
    </source>
</evidence>
<keyword evidence="10" id="KW-1185">Reference proteome</keyword>
<dbReference type="Pfam" id="PF00528">
    <property type="entry name" value="BPD_transp_1"/>
    <property type="match status" value="1"/>
</dbReference>
<evidence type="ECO:0000256" key="7">
    <source>
        <dbReference type="RuleBase" id="RU363032"/>
    </source>
</evidence>
<dbReference type="OrthoDB" id="5140822at2"/>
<dbReference type="PROSITE" id="PS50928">
    <property type="entry name" value="ABC_TM1"/>
    <property type="match status" value="1"/>
</dbReference>
<dbReference type="RefSeq" id="WP_091730349.1">
    <property type="nucleotide sequence ID" value="NZ_LT629757.1"/>
</dbReference>
<evidence type="ECO:0000256" key="1">
    <source>
        <dbReference type="ARBA" id="ARBA00004651"/>
    </source>
</evidence>
<dbReference type="Gene3D" id="1.10.3720.10">
    <property type="entry name" value="MetI-like"/>
    <property type="match status" value="1"/>
</dbReference>
<dbReference type="PANTHER" id="PTHR30151">
    <property type="entry name" value="ALKANE SULFONATE ABC TRANSPORTER-RELATED, MEMBRANE SUBUNIT"/>
    <property type="match status" value="1"/>
</dbReference>
<protein>
    <submittedName>
        <fullName evidence="9">ABC-type nitrate/sulfonate/bicarbonate transport system, permease component</fullName>
    </submittedName>
</protein>
<dbReference type="Proteomes" id="UP000198859">
    <property type="component" value="Chromosome I"/>
</dbReference>
<evidence type="ECO:0000256" key="2">
    <source>
        <dbReference type="ARBA" id="ARBA00022448"/>
    </source>
</evidence>
<proteinExistence type="inferred from homology"/>
<feature type="transmembrane region" description="Helical" evidence="7">
    <location>
        <begin position="133"/>
        <end position="153"/>
    </location>
</feature>
<reference evidence="10" key="1">
    <citation type="submission" date="2016-10" db="EMBL/GenBank/DDBJ databases">
        <authorList>
            <person name="Varghese N."/>
            <person name="Submissions S."/>
        </authorList>
    </citation>
    <scope>NUCLEOTIDE SEQUENCE [LARGE SCALE GENOMIC DNA]</scope>
    <source>
        <strain evidence="10">DSM 22127</strain>
    </source>
</reference>
<dbReference type="STRING" id="642780.SAMN04488570_2597"/>
<dbReference type="GO" id="GO:0005886">
    <property type="term" value="C:plasma membrane"/>
    <property type="evidence" value="ECO:0007669"/>
    <property type="project" value="UniProtKB-SubCell"/>
</dbReference>
<name>A0A1H1UQP4_9ACTN</name>
<comment type="similarity">
    <text evidence="7">Belongs to the binding-protein-dependent transport system permease family.</text>
</comment>
<accession>A0A1H1UQP4</accession>
<evidence type="ECO:0000256" key="4">
    <source>
        <dbReference type="ARBA" id="ARBA00022692"/>
    </source>
</evidence>
<organism evidence="9 10">
    <name type="scientific">Nocardioides scoriae</name>
    <dbReference type="NCBI Taxonomy" id="642780"/>
    <lineage>
        <taxon>Bacteria</taxon>
        <taxon>Bacillati</taxon>
        <taxon>Actinomycetota</taxon>
        <taxon>Actinomycetes</taxon>
        <taxon>Propionibacteriales</taxon>
        <taxon>Nocardioidaceae</taxon>
        <taxon>Nocardioides</taxon>
    </lineage>
</organism>
<keyword evidence="4 7" id="KW-0812">Transmembrane</keyword>
<keyword evidence="3" id="KW-1003">Cell membrane</keyword>
<dbReference type="AlphaFoldDB" id="A0A1H1UQP4"/>
<dbReference type="EMBL" id="LT629757">
    <property type="protein sequence ID" value="SDS74815.1"/>
    <property type="molecule type" value="Genomic_DNA"/>
</dbReference>